<dbReference type="InterPro" id="IPR053729">
    <property type="entry name" value="MAD2L1BP_domain_sf"/>
</dbReference>
<feature type="region of interest" description="Disordered" evidence="1">
    <location>
        <begin position="59"/>
        <end position="80"/>
    </location>
</feature>
<proteinExistence type="predicted"/>
<dbReference type="InterPro" id="IPR009511">
    <property type="entry name" value="MAD1/Cdc20-bound-Mad2-bd"/>
</dbReference>
<feature type="compositionally biased region" description="Polar residues" evidence="1">
    <location>
        <begin position="71"/>
        <end position="80"/>
    </location>
</feature>
<evidence type="ECO:0000256" key="1">
    <source>
        <dbReference type="SAM" id="MobiDB-lite"/>
    </source>
</evidence>
<sequence length="416" mass="45643">MMNCNSNEPEADLVLPEYRCANKSVFLCDLIAFVFFIKGQCPSFKEVEKEVKMLVPAPDKLSKPKDEKKPVSNSGNSLHMSTTLSVTPAKNFFPPSSNAKAKPMFTCFASPVEHKLQTLQSKNYTDKVNSTTLFTCYTSPIECKGKAKSANLKAPLLAISSKKPMCEFVHAKDELHVSFINETFDSISMNISIGFSQTFDSLLESAKKSFAIQCVAPSPILHIKRNVHQERMLRCLAEVVPAVLHASSHSDAIMLAFGPSLLSLDQAVLLEFADTSEFEAEQAHDEDDKENYSSDEDADGDESDDDLEVGAASRQQRQLVFSRLLGVSGLADAIPLTSMHVLLRMPRTSAAKTPPSAPFRPRPHFRLRPACKLTRLTLPCGRSRSATSKSASASANDSMWYHSATPVPGYALSEQG</sequence>
<dbReference type="GO" id="GO:0007096">
    <property type="term" value="P:regulation of exit from mitosis"/>
    <property type="evidence" value="ECO:0007669"/>
    <property type="project" value="InterPro"/>
</dbReference>
<dbReference type="EMBL" id="NIVC01000779">
    <property type="protein sequence ID" value="PAA76905.1"/>
    <property type="molecule type" value="Genomic_DNA"/>
</dbReference>
<name>A0A267FSY3_9PLAT</name>
<feature type="region of interest" description="Disordered" evidence="1">
    <location>
        <begin position="279"/>
        <end position="311"/>
    </location>
</feature>
<dbReference type="Proteomes" id="UP000215902">
    <property type="component" value="Unassembled WGS sequence"/>
</dbReference>
<dbReference type="Gene3D" id="3.30.900.20">
    <property type="match status" value="1"/>
</dbReference>
<organism evidence="2 3">
    <name type="scientific">Macrostomum lignano</name>
    <dbReference type="NCBI Taxonomy" id="282301"/>
    <lineage>
        <taxon>Eukaryota</taxon>
        <taxon>Metazoa</taxon>
        <taxon>Spiralia</taxon>
        <taxon>Lophotrochozoa</taxon>
        <taxon>Platyhelminthes</taxon>
        <taxon>Rhabditophora</taxon>
        <taxon>Macrostomorpha</taxon>
        <taxon>Macrostomida</taxon>
        <taxon>Macrostomidae</taxon>
        <taxon>Macrostomum</taxon>
    </lineage>
</organism>
<accession>A0A267FSY3</accession>
<dbReference type="GO" id="GO:0005634">
    <property type="term" value="C:nucleus"/>
    <property type="evidence" value="ECO:0007669"/>
    <property type="project" value="InterPro"/>
</dbReference>
<dbReference type="PANTHER" id="PTHR15681:SF1">
    <property type="entry name" value="MAD2L1-BINDING PROTEIN"/>
    <property type="match status" value="1"/>
</dbReference>
<evidence type="ECO:0000313" key="2">
    <source>
        <dbReference type="EMBL" id="PAA76905.1"/>
    </source>
</evidence>
<evidence type="ECO:0000313" key="3">
    <source>
        <dbReference type="Proteomes" id="UP000215902"/>
    </source>
</evidence>
<comment type="caution">
    <text evidence="2">The sequence shown here is derived from an EMBL/GenBank/DDBJ whole genome shotgun (WGS) entry which is preliminary data.</text>
</comment>
<protein>
    <submittedName>
        <fullName evidence="2">Uncharacterized protein</fullName>
    </submittedName>
</protein>
<gene>
    <name evidence="2" type="ORF">BOX15_Mlig001050g1</name>
</gene>
<keyword evidence="3" id="KW-1185">Reference proteome</keyword>
<reference evidence="2 3" key="1">
    <citation type="submission" date="2017-06" db="EMBL/GenBank/DDBJ databases">
        <title>A platform for efficient transgenesis in Macrostomum lignano, a flatworm model organism for stem cell research.</title>
        <authorList>
            <person name="Berezikov E."/>
        </authorList>
    </citation>
    <scope>NUCLEOTIDE SEQUENCE [LARGE SCALE GENOMIC DNA]</scope>
    <source>
        <strain evidence="2">DV1</strain>
        <tissue evidence="2">Whole organism</tissue>
    </source>
</reference>
<feature type="compositionally biased region" description="Basic and acidic residues" evidence="1">
    <location>
        <begin position="60"/>
        <end position="70"/>
    </location>
</feature>
<dbReference type="AlphaFoldDB" id="A0A267FSY3"/>
<dbReference type="PANTHER" id="PTHR15681">
    <property type="entry name" value="MAD2L1-BINDING PROTEIN"/>
    <property type="match status" value="1"/>
</dbReference>
<feature type="compositionally biased region" description="Acidic residues" evidence="1">
    <location>
        <begin position="279"/>
        <end position="308"/>
    </location>
</feature>